<feature type="region of interest" description="Disordered" evidence="1">
    <location>
        <begin position="177"/>
        <end position="197"/>
    </location>
</feature>
<dbReference type="Proteomes" id="UP001177003">
    <property type="component" value="Chromosome 8"/>
</dbReference>
<protein>
    <submittedName>
        <fullName evidence="2">Uncharacterized protein</fullName>
    </submittedName>
</protein>
<reference evidence="2" key="1">
    <citation type="submission" date="2023-04" db="EMBL/GenBank/DDBJ databases">
        <authorList>
            <person name="Vijverberg K."/>
            <person name="Xiong W."/>
            <person name="Schranz E."/>
        </authorList>
    </citation>
    <scope>NUCLEOTIDE SEQUENCE</scope>
</reference>
<accession>A0AA36EJH8</accession>
<dbReference type="EMBL" id="OX465084">
    <property type="protein sequence ID" value="CAI9298314.1"/>
    <property type="molecule type" value="Genomic_DNA"/>
</dbReference>
<proteinExistence type="predicted"/>
<name>A0AA36EJH8_LACSI</name>
<sequence>MHMVSSCAVFGYFAEMASCARHQQLGSRPNFLWYSFPRTVGPEIYARRNAKLDWMKQQKVHVPEHFSTLLYKRENIIVDHGMGAFSIPDDTPSGRVPRWVRQRRDPEEDEPAVAPTDEELPMDPYRISRRRFDDNLERSANYTNMSLDHLIEKMHVTRPAHVPPAYPYMSSWEELWREQRGGAGGSGGGGDDGDDEE</sequence>
<feature type="compositionally biased region" description="Acidic residues" evidence="1">
    <location>
        <begin position="107"/>
        <end position="119"/>
    </location>
</feature>
<organism evidence="2 3">
    <name type="scientific">Lactuca saligna</name>
    <name type="common">Willowleaf lettuce</name>
    <dbReference type="NCBI Taxonomy" id="75948"/>
    <lineage>
        <taxon>Eukaryota</taxon>
        <taxon>Viridiplantae</taxon>
        <taxon>Streptophyta</taxon>
        <taxon>Embryophyta</taxon>
        <taxon>Tracheophyta</taxon>
        <taxon>Spermatophyta</taxon>
        <taxon>Magnoliopsida</taxon>
        <taxon>eudicotyledons</taxon>
        <taxon>Gunneridae</taxon>
        <taxon>Pentapetalae</taxon>
        <taxon>asterids</taxon>
        <taxon>campanulids</taxon>
        <taxon>Asterales</taxon>
        <taxon>Asteraceae</taxon>
        <taxon>Cichorioideae</taxon>
        <taxon>Cichorieae</taxon>
        <taxon>Lactucinae</taxon>
        <taxon>Lactuca</taxon>
    </lineage>
</organism>
<keyword evidence="3" id="KW-1185">Reference proteome</keyword>
<dbReference type="AlphaFoldDB" id="A0AA36EJH8"/>
<feature type="compositionally biased region" description="Gly residues" evidence="1">
    <location>
        <begin position="181"/>
        <end position="190"/>
    </location>
</feature>
<feature type="region of interest" description="Disordered" evidence="1">
    <location>
        <begin position="93"/>
        <end position="119"/>
    </location>
</feature>
<evidence type="ECO:0000313" key="3">
    <source>
        <dbReference type="Proteomes" id="UP001177003"/>
    </source>
</evidence>
<evidence type="ECO:0000256" key="1">
    <source>
        <dbReference type="SAM" id="MobiDB-lite"/>
    </source>
</evidence>
<gene>
    <name evidence="2" type="ORF">LSALG_LOCUS37087</name>
</gene>
<evidence type="ECO:0000313" key="2">
    <source>
        <dbReference type="EMBL" id="CAI9298314.1"/>
    </source>
</evidence>